<dbReference type="PANTHER" id="PTHR43215:SF14">
    <property type="entry name" value="RADIAL SPOKE HEAD 1 HOMOLOG"/>
    <property type="match status" value="1"/>
</dbReference>
<dbReference type="Pfam" id="PF02493">
    <property type="entry name" value="MORN"/>
    <property type="match status" value="3"/>
</dbReference>
<dbReference type="PANTHER" id="PTHR43215">
    <property type="entry name" value="RADIAL SPOKE HEAD 1 HOMOLOG"/>
    <property type="match status" value="1"/>
</dbReference>
<dbReference type="SUPFAM" id="SSF82185">
    <property type="entry name" value="Histone H3 K4-specific methyltransferase SET7/9 N-terminal domain"/>
    <property type="match status" value="1"/>
</dbReference>
<evidence type="ECO:0000313" key="2">
    <source>
        <dbReference type="EMBL" id="TNV71854.1"/>
    </source>
</evidence>
<accession>A0A8J8SV62</accession>
<dbReference type="Proteomes" id="UP000785679">
    <property type="component" value="Unassembled WGS sequence"/>
</dbReference>
<evidence type="ECO:0008006" key="4">
    <source>
        <dbReference type="Google" id="ProtNLM"/>
    </source>
</evidence>
<dbReference type="GO" id="GO:0005829">
    <property type="term" value="C:cytosol"/>
    <property type="evidence" value="ECO:0007669"/>
    <property type="project" value="TreeGrafter"/>
</dbReference>
<evidence type="ECO:0000256" key="1">
    <source>
        <dbReference type="ARBA" id="ARBA00022737"/>
    </source>
</evidence>
<dbReference type="Gene3D" id="2.20.110.10">
    <property type="entry name" value="Histone H3 K4-specific methyltransferase SET7/9 N-terminal domain"/>
    <property type="match status" value="2"/>
</dbReference>
<dbReference type="FunFam" id="2.20.110.10:FF:000002">
    <property type="entry name" value="Phosphatidylinositol 4-phosphate 5-kinase 8"/>
    <property type="match status" value="1"/>
</dbReference>
<comment type="caution">
    <text evidence="2">The sequence shown here is derived from an EMBL/GenBank/DDBJ whole genome shotgun (WGS) entry which is preliminary data.</text>
</comment>
<dbReference type="EMBL" id="RRYP01026394">
    <property type="protein sequence ID" value="TNV71854.1"/>
    <property type="molecule type" value="Genomic_DNA"/>
</dbReference>
<dbReference type="SMART" id="SM00698">
    <property type="entry name" value="MORN"/>
    <property type="match status" value="3"/>
</dbReference>
<gene>
    <name evidence="2" type="ORF">FGO68_gene8549</name>
</gene>
<dbReference type="OrthoDB" id="203073at2759"/>
<reference evidence="2" key="1">
    <citation type="submission" date="2019-06" db="EMBL/GenBank/DDBJ databases">
        <authorList>
            <person name="Zheng W."/>
        </authorList>
    </citation>
    <scope>NUCLEOTIDE SEQUENCE</scope>
    <source>
        <strain evidence="2">QDHG01</strain>
    </source>
</reference>
<dbReference type="InterPro" id="IPR003409">
    <property type="entry name" value="MORN"/>
</dbReference>
<proteinExistence type="predicted"/>
<keyword evidence="1" id="KW-0677">Repeat</keyword>
<name>A0A8J8SV62_HALGN</name>
<evidence type="ECO:0000313" key="3">
    <source>
        <dbReference type="Proteomes" id="UP000785679"/>
    </source>
</evidence>
<organism evidence="2 3">
    <name type="scientific">Halteria grandinella</name>
    <dbReference type="NCBI Taxonomy" id="5974"/>
    <lineage>
        <taxon>Eukaryota</taxon>
        <taxon>Sar</taxon>
        <taxon>Alveolata</taxon>
        <taxon>Ciliophora</taxon>
        <taxon>Intramacronucleata</taxon>
        <taxon>Spirotrichea</taxon>
        <taxon>Stichotrichia</taxon>
        <taxon>Sporadotrichida</taxon>
        <taxon>Halteriidae</taxon>
        <taxon>Halteria</taxon>
    </lineage>
</organism>
<keyword evidence="3" id="KW-1185">Reference proteome</keyword>
<protein>
    <recommendedName>
        <fullName evidence="4">MORN repeat protein</fullName>
    </recommendedName>
</protein>
<sequence>MGYPCLYECEWVKGTTTKGRMVVIVDNNQWDNYEGQFNARLFRTGTGRWEHEDGDTYYGEWKHDKTNGQGKYTWPDGEIYEGQWQDGNKHGQGKYTYPNGETHEGQWQDNKPNGEGKRTFTDGTYEVGKWKDDNQIGVQQYFSKQGKHIENRTYEDHVLIKTEKII</sequence>
<dbReference type="AlphaFoldDB" id="A0A8J8SV62"/>